<reference evidence="8 9" key="1">
    <citation type="submission" date="2018-11" db="EMBL/GenBank/DDBJ databases">
        <title>Parancylomarina longa gen. nov., sp. nov., isolated from sediments of southern Okinawa.</title>
        <authorList>
            <person name="Fu T."/>
        </authorList>
    </citation>
    <scope>NUCLEOTIDE SEQUENCE [LARGE SCALE GENOMIC DNA]</scope>
    <source>
        <strain evidence="8 9">T3-2 S1-C</strain>
    </source>
</reference>
<dbReference type="InterPro" id="IPR036197">
    <property type="entry name" value="NarG-like_sf"/>
</dbReference>
<keyword evidence="9" id="KW-1185">Reference proteome</keyword>
<evidence type="ECO:0000256" key="4">
    <source>
        <dbReference type="ARBA" id="ARBA00023004"/>
    </source>
</evidence>
<evidence type="ECO:0000313" key="9">
    <source>
        <dbReference type="Proteomes" id="UP000282985"/>
    </source>
</evidence>
<evidence type="ECO:0000256" key="6">
    <source>
        <dbReference type="SAM" id="Phobius"/>
    </source>
</evidence>
<feature type="domain" description="4Fe-4S ferredoxin-type" evidence="7">
    <location>
        <begin position="284"/>
        <end position="314"/>
    </location>
</feature>
<comment type="caution">
    <text evidence="8">The sequence shown here is derived from an EMBL/GenBank/DDBJ whole genome shotgun (WGS) entry which is preliminary data.</text>
</comment>
<dbReference type="PANTHER" id="PTHR43255">
    <property type="entry name" value="IRON-SULFUR-BINDING OXIDOREDUCTASE FADF-RELATED-RELATED"/>
    <property type="match status" value="1"/>
</dbReference>
<dbReference type="InterPro" id="IPR017900">
    <property type="entry name" value="4Fe4S_Fe_S_CS"/>
</dbReference>
<dbReference type="Pfam" id="PF13187">
    <property type="entry name" value="Fer4_9"/>
    <property type="match status" value="1"/>
</dbReference>
<keyword evidence="2" id="KW-0479">Metal-binding</keyword>
<gene>
    <name evidence="8" type="ORF">DLK05_00785</name>
</gene>
<dbReference type="InterPro" id="IPR017896">
    <property type="entry name" value="4Fe4S_Fe-S-bd"/>
</dbReference>
<dbReference type="SUPFAM" id="SSF103501">
    <property type="entry name" value="Respiratory nitrate reductase 1 gamma chain"/>
    <property type="match status" value="1"/>
</dbReference>
<keyword evidence="6" id="KW-0472">Membrane</keyword>
<dbReference type="OrthoDB" id="9769677at2"/>
<evidence type="ECO:0000256" key="3">
    <source>
        <dbReference type="ARBA" id="ARBA00023002"/>
    </source>
</evidence>
<feature type="transmembrane region" description="Helical" evidence="6">
    <location>
        <begin position="182"/>
        <end position="200"/>
    </location>
</feature>
<dbReference type="InterPro" id="IPR009051">
    <property type="entry name" value="Helical_ferredxn"/>
</dbReference>
<evidence type="ECO:0000259" key="7">
    <source>
        <dbReference type="PROSITE" id="PS51379"/>
    </source>
</evidence>
<organism evidence="8 9">
    <name type="scientific">Ancylomarina longa</name>
    <dbReference type="NCBI Taxonomy" id="2487017"/>
    <lineage>
        <taxon>Bacteria</taxon>
        <taxon>Pseudomonadati</taxon>
        <taxon>Bacteroidota</taxon>
        <taxon>Bacteroidia</taxon>
        <taxon>Marinilabiliales</taxon>
        <taxon>Marinifilaceae</taxon>
        <taxon>Ancylomarina</taxon>
    </lineage>
</organism>
<accession>A0A434AZ75</accession>
<dbReference type="Gene3D" id="1.20.950.20">
    <property type="entry name" value="Transmembrane di-heme cytochromes, Chain C"/>
    <property type="match status" value="1"/>
</dbReference>
<dbReference type="PROSITE" id="PS51379">
    <property type="entry name" value="4FE4S_FER_2"/>
    <property type="match status" value="1"/>
</dbReference>
<dbReference type="EMBL" id="RJJX01000001">
    <property type="protein sequence ID" value="RUT79922.1"/>
    <property type="molecule type" value="Genomic_DNA"/>
</dbReference>
<feature type="transmembrane region" description="Helical" evidence="6">
    <location>
        <begin position="205"/>
        <end position="221"/>
    </location>
</feature>
<dbReference type="AlphaFoldDB" id="A0A434AZ75"/>
<dbReference type="Proteomes" id="UP000282985">
    <property type="component" value="Unassembled WGS sequence"/>
</dbReference>
<dbReference type="GO" id="GO:0016491">
    <property type="term" value="F:oxidoreductase activity"/>
    <property type="evidence" value="ECO:0007669"/>
    <property type="project" value="UniProtKB-KW"/>
</dbReference>
<dbReference type="RefSeq" id="WP_127342063.1">
    <property type="nucleotide sequence ID" value="NZ_RJJX01000001.1"/>
</dbReference>
<feature type="transmembrane region" description="Helical" evidence="6">
    <location>
        <begin position="152"/>
        <end position="170"/>
    </location>
</feature>
<feature type="transmembrane region" description="Helical" evidence="6">
    <location>
        <begin position="65"/>
        <end position="87"/>
    </location>
</feature>
<evidence type="ECO:0000256" key="2">
    <source>
        <dbReference type="ARBA" id="ARBA00022723"/>
    </source>
</evidence>
<evidence type="ECO:0000256" key="5">
    <source>
        <dbReference type="ARBA" id="ARBA00023014"/>
    </source>
</evidence>
<dbReference type="InterPro" id="IPR051460">
    <property type="entry name" value="HdrC_iron-sulfur_subunit"/>
</dbReference>
<sequence length="419" mass="47669">MIKQFVFSLSLLITLAVFAWSVRRLWSFFRLTKPAYPIKNIAARISHTMNVAFGQSKIFRKPVIGFMHAIVFWGFLVITLGSIEIVVDGLTGSERSFVIIGWFYDFVIASGDVFALLIIAFIKIFLLRRMFMKIKRFSGVEMTPKANWDAQISLYFIGFLMVSLLAYNMGYVSNHPNGYDGVYPISATLVHLIGINFGWLQEPGWWIHILLIFCFANYLPYSKHFHVFLSIPNVFLANLAPLTKYPNLASITREVNLMLDPNAAYDDTIEVARFGVKDVQDVSWKNYMDSLSCTQCGRCTDVCPANITGKLLSPRKIFVDLRHRMNEIGPLAVNGKGDEKSLLRDYISEEELWACTTCNACAQECPIDISHPNLIMDMRRYLVMEEAVAPAGLNAMFANIENNGAPWQFSPEDRLKWTE</sequence>
<keyword evidence="4" id="KW-0408">Iron</keyword>
<dbReference type="PANTHER" id="PTHR43255:SF1">
    <property type="entry name" value="IRON-SULFUR-BINDING OXIDOREDUCTASE FADF-RELATED"/>
    <property type="match status" value="1"/>
</dbReference>
<name>A0A434AZ75_9BACT</name>
<protein>
    <submittedName>
        <fullName evidence="8">(Fe-S)-binding protein</fullName>
    </submittedName>
</protein>
<feature type="transmembrane region" description="Helical" evidence="6">
    <location>
        <begin position="99"/>
        <end position="126"/>
    </location>
</feature>
<dbReference type="GO" id="GO:0051539">
    <property type="term" value="F:4 iron, 4 sulfur cluster binding"/>
    <property type="evidence" value="ECO:0007669"/>
    <property type="project" value="UniProtKB-KW"/>
</dbReference>
<evidence type="ECO:0000313" key="8">
    <source>
        <dbReference type="EMBL" id="RUT79922.1"/>
    </source>
</evidence>
<keyword evidence="6" id="KW-0812">Transmembrane</keyword>
<evidence type="ECO:0000256" key="1">
    <source>
        <dbReference type="ARBA" id="ARBA00022485"/>
    </source>
</evidence>
<keyword evidence="3" id="KW-0560">Oxidoreductase</keyword>
<proteinExistence type="predicted"/>
<dbReference type="Gene3D" id="1.10.1060.10">
    <property type="entry name" value="Alpha-helical ferredoxin"/>
    <property type="match status" value="1"/>
</dbReference>
<keyword evidence="5" id="KW-0411">Iron-sulfur</keyword>
<dbReference type="GO" id="GO:0046872">
    <property type="term" value="F:metal ion binding"/>
    <property type="evidence" value="ECO:0007669"/>
    <property type="project" value="UniProtKB-KW"/>
</dbReference>
<dbReference type="GO" id="GO:0005886">
    <property type="term" value="C:plasma membrane"/>
    <property type="evidence" value="ECO:0007669"/>
    <property type="project" value="TreeGrafter"/>
</dbReference>
<dbReference type="SUPFAM" id="SSF46548">
    <property type="entry name" value="alpha-helical ferredoxin"/>
    <property type="match status" value="1"/>
</dbReference>
<keyword evidence="6" id="KW-1133">Transmembrane helix</keyword>
<keyword evidence="1" id="KW-0004">4Fe-4S</keyword>
<dbReference type="PROSITE" id="PS00198">
    <property type="entry name" value="4FE4S_FER_1"/>
    <property type="match status" value="2"/>
</dbReference>